<evidence type="ECO:0000313" key="5">
    <source>
        <dbReference type="EMBL" id="ELR66056.1"/>
    </source>
</evidence>
<dbReference type="EMBL" id="AMZO01000013">
    <property type="protein sequence ID" value="ELR66056.1"/>
    <property type="molecule type" value="Genomic_DNA"/>
</dbReference>
<dbReference type="PATRIC" id="fig|1056511.3.peg.1987"/>
<dbReference type="GO" id="GO:0006508">
    <property type="term" value="P:proteolysis"/>
    <property type="evidence" value="ECO:0007669"/>
    <property type="project" value="UniProtKB-KW"/>
</dbReference>
<organism evidence="5 6">
    <name type="scientific">Photobacterium marinum</name>
    <dbReference type="NCBI Taxonomy" id="1056511"/>
    <lineage>
        <taxon>Bacteria</taxon>
        <taxon>Pseudomonadati</taxon>
        <taxon>Pseudomonadota</taxon>
        <taxon>Gammaproteobacteria</taxon>
        <taxon>Vibrionales</taxon>
        <taxon>Vibrionaceae</taxon>
        <taxon>Photobacterium</taxon>
    </lineage>
</organism>
<evidence type="ECO:0000256" key="3">
    <source>
        <dbReference type="ARBA" id="ARBA00022801"/>
    </source>
</evidence>
<reference evidence="5 6" key="1">
    <citation type="submission" date="2012-12" db="EMBL/GenBank/DDBJ databases">
        <title>Genome Assembly of Photobacterium sp. AK15.</title>
        <authorList>
            <person name="Khatri I."/>
            <person name="Vaidya B."/>
            <person name="Srinivas T.N.R."/>
            <person name="Subramanian S."/>
            <person name="Pinnaka A."/>
        </authorList>
    </citation>
    <scope>NUCLEOTIDE SEQUENCE [LARGE SCALE GENOMIC DNA]</scope>
    <source>
        <strain evidence="5 6">AK15</strain>
    </source>
</reference>
<dbReference type="OrthoDB" id="9804926at2"/>
<evidence type="ECO:0000256" key="1">
    <source>
        <dbReference type="ARBA" id="ARBA00022612"/>
    </source>
</evidence>
<keyword evidence="2" id="KW-0645">Protease</keyword>
<dbReference type="InterPro" id="IPR006433">
    <property type="entry name" value="Prohead_protease"/>
</dbReference>
<sequence length="226" mass="25370">MKNKQFKVDFSIKEINEEGRFSGYANVADYKDHAGDVTRKGAFLNSIKAITESGRKIPMLWQHQRDQVIGVYDVLKEDEHGLYVEGQLVLEVQKACEAHALMKAGAISGLSIGYVVKKETYDSSTNTNYLEEVELKEISVVTFPCNELSRVETVKSLIGDGEVPTERQMEKALKEQFGLSQKQVKAFLARGYIAIGGGTIQKEEFEKEMQEKINQIKNLISAIQSN</sequence>
<gene>
    <name evidence="5" type="ORF">C942_00498</name>
</gene>
<dbReference type="GO" id="GO:0008233">
    <property type="term" value="F:peptidase activity"/>
    <property type="evidence" value="ECO:0007669"/>
    <property type="project" value="UniProtKB-KW"/>
</dbReference>
<evidence type="ECO:0000313" key="6">
    <source>
        <dbReference type="Proteomes" id="UP000011134"/>
    </source>
</evidence>
<dbReference type="SUPFAM" id="SSF50789">
    <property type="entry name" value="Herpes virus serine proteinase, assemblin"/>
    <property type="match status" value="1"/>
</dbReference>
<dbReference type="InterPro" id="IPR054613">
    <property type="entry name" value="Peptidase_S78_dom"/>
</dbReference>
<accession>L8JB69</accession>
<dbReference type="NCBIfam" id="TIGR01543">
    <property type="entry name" value="proheadase_HK97"/>
    <property type="match status" value="1"/>
</dbReference>
<proteinExistence type="predicted"/>
<evidence type="ECO:0000256" key="2">
    <source>
        <dbReference type="ARBA" id="ARBA00022670"/>
    </source>
</evidence>
<dbReference type="AlphaFoldDB" id="L8JB69"/>
<protein>
    <recommendedName>
        <fullName evidence="4">Prohead serine protease domain-containing protein</fullName>
    </recommendedName>
</protein>
<keyword evidence="1" id="KW-1188">Viral release from host cell</keyword>
<comment type="caution">
    <text evidence="5">The sequence shown here is derived from an EMBL/GenBank/DDBJ whole genome shotgun (WGS) entry which is preliminary data.</text>
</comment>
<name>L8JB69_9GAMM</name>
<keyword evidence="6" id="KW-1185">Reference proteome</keyword>
<dbReference type="RefSeq" id="WP_007465111.1">
    <property type="nucleotide sequence ID" value="NZ_AMZO01000013.1"/>
</dbReference>
<feature type="domain" description="Prohead serine protease" evidence="4">
    <location>
        <begin position="11"/>
        <end position="156"/>
    </location>
</feature>
<evidence type="ECO:0000259" key="4">
    <source>
        <dbReference type="Pfam" id="PF04586"/>
    </source>
</evidence>
<keyword evidence="3" id="KW-0378">Hydrolase</keyword>
<dbReference type="Pfam" id="PF04586">
    <property type="entry name" value="Peptidase_S78"/>
    <property type="match status" value="1"/>
</dbReference>
<dbReference type="Proteomes" id="UP000011134">
    <property type="component" value="Unassembled WGS sequence"/>
</dbReference>